<dbReference type="SUPFAM" id="SSF46955">
    <property type="entry name" value="Putative DNA-binding domain"/>
    <property type="match status" value="1"/>
</dbReference>
<dbReference type="Pfam" id="PF12728">
    <property type="entry name" value="HTH_17"/>
    <property type="match status" value="1"/>
</dbReference>
<keyword evidence="3" id="KW-1185">Reference proteome</keyword>
<dbReference type="InterPro" id="IPR041657">
    <property type="entry name" value="HTH_17"/>
</dbReference>
<evidence type="ECO:0000313" key="3">
    <source>
        <dbReference type="Proteomes" id="UP000192330"/>
    </source>
</evidence>
<sequence>MTNIFPSNLMTPEQVSDYLGVSVETLNVWRCTKRYNLPYVKAGRLVRYRLQDIEAFVTSRMQGESNA</sequence>
<proteinExistence type="predicted"/>
<dbReference type="OrthoDB" id="9806994at2"/>
<gene>
    <name evidence="2" type="ORF">SAMN06295998_1408</name>
</gene>
<dbReference type="InterPro" id="IPR009061">
    <property type="entry name" value="DNA-bd_dom_put_sf"/>
</dbReference>
<evidence type="ECO:0000313" key="2">
    <source>
        <dbReference type="EMBL" id="SMD12326.1"/>
    </source>
</evidence>
<dbReference type="Proteomes" id="UP000192330">
    <property type="component" value="Unassembled WGS sequence"/>
</dbReference>
<evidence type="ECO:0000259" key="1">
    <source>
        <dbReference type="Pfam" id="PF12728"/>
    </source>
</evidence>
<dbReference type="Gene3D" id="1.10.10.10">
    <property type="entry name" value="Winged helix-like DNA-binding domain superfamily/Winged helix DNA-binding domain"/>
    <property type="match status" value="1"/>
</dbReference>
<name>A0A1W2ESX9_9RHOB</name>
<dbReference type="AlphaFoldDB" id="A0A1W2ESX9"/>
<dbReference type="InterPro" id="IPR036388">
    <property type="entry name" value="WH-like_DNA-bd_sf"/>
</dbReference>
<feature type="domain" description="Helix-turn-helix" evidence="1">
    <location>
        <begin position="9"/>
        <end position="60"/>
    </location>
</feature>
<dbReference type="STRING" id="1387277.SAMN06295998_1408"/>
<dbReference type="EMBL" id="FWYD01000040">
    <property type="protein sequence ID" value="SMD12326.1"/>
    <property type="molecule type" value="Genomic_DNA"/>
</dbReference>
<accession>A0A1W2ESX9</accession>
<reference evidence="2 3" key="1">
    <citation type="submission" date="2017-04" db="EMBL/GenBank/DDBJ databases">
        <authorList>
            <person name="Afonso C.L."/>
            <person name="Miller P.J."/>
            <person name="Scott M.A."/>
            <person name="Spackman E."/>
            <person name="Goraichik I."/>
            <person name="Dimitrov K.M."/>
            <person name="Suarez D.L."/>
            <person name="Swayne D.E."/>
        </authorList>
    </citation>
    <scope>NUCLEOTIDE SEQUENCE [LARGE SCALE GENOMIC DNA]</scope>
    <source>
        <strain evidence="2 3">CGMCC 1.12644</strain>
    </source>
</reference>
<protein>
    <submittedName>
        <fullName evidence="2">DNA binding domain-containing protein, excisionase family</fullName>
    </submittedName>
</protein>
<organism evidence="2 3">
    <name type="scientific">Primorskyibacter flagellatus</name>
    <dbReference type="NCBI Taxonomy" id="1387277"/>
    <lineage>
        <taxon>Bacteria</taxon>
        <taxon>Pseudomonadati</taxon>
        <taxon>Pseudomonadota</taxon>
        <taxon>Alphaproteobacteria</taxon>
        <taxon>Rhodobacterales</taxon>
        <taxon>Roseobacteraceae</taxon>
        <taxon>Primorskyibacter</taxon>
    </lineage>
</organism>